<accession>A0AAE0TR47</accession>
<feature type="domain" description="BHLH" evidence="2">
    <location>
        <begin position="184"/>
        <end position="250"/>
    </location>
</feature>
<evidence type="ECO:0000313" key="4">
    <source>
        <dbReference type="Proteomes" id="UP001274830"/>
    </source>
</evidence>
<feature type="region of interest" description="Disordered" evidence="1">
    <location>
        <begin position="166"/>
        <end position="186"/>
    </location>
</feature>
<dbReference type="GO" id="GO:0046983">
    <property type="term" value="F:protein dimerization activity"/>
    <property type="evidence" value="ECO:0007669"/>
    <property type="project" value="InterPro"/>
</dbReference>
<protein>
    <recommendedName>
        <fullName evidence="2">BHLH domain-containing protein</fullName>
    </recommendedName>
</protein>
<evidence type="ECO:0000313" key="3">
    <source>
        <dbReference type="EMBL" id="KAK3669151.1"/>
    </source>
</evidence>
<dbReference type="PROSITE" id="PS50888">
    <property type="entry name" value="BHLH"/>
    <property type="match status" value="1"/>
</dbReference>
<keyword evidence="4" id="KW-1185">Reference proteome</keyword>
<dbReference type="Pfam" id="PF00010">
    <property type="entry name" value="HLH"/>
    <property type="match status" value="1"/>
</dbReference>
<proteinExistence type="predicted"/>
<dbReference type="InterPro" id="IPR011598">
    <property type="entry name" value="bHLH_dom"/>
</dbReference>
<evidence type="ECO:0000259" key="2">
    <source>
        <dbReference type="PROSITE" id="PS50888"/>
    </source>
</evidence>
<comment type="caution">
    <text evidence="3">The sequence shown here is derived from an EMBL/GenBank/DDBJ whole genome shotgun (WGS) entry which is preliminary data.</text>
</comment>
<name>A0AAE0TR47_9PEZI</name>
<gene>
    <name evidence="3" type="ORF">LTR78_010971</name>
</gene>
<dbReference type="Proteomes" id="UP001274830">
    <property type="component" value="Unassembled WGS sequence"/>
</dbReference>
<feature type="region of interest" description="Disordered" evidence="1">
    <location>
        <begin position="120"/>
        <end position="148"/>
    </location>
</feature>
<organism evidence="3 4">
    <name type="scientific">Recurvomyces mirabilis</name>
    <dbReference type="NCBI Taxonomy" id="574656"/>
    <lineage>
        <taxon>Eukaryota</taxon>
        <taxon>Fungi</taxon>
        <taxon>Dikarya</taxon>
        <taxon>Ascomycota</taxon>
        <taxon>Pezizomycotina</taxon>
        <taxon>Dothideomycetes</taxon>
        <taxon>Dothideomycetidae</taxon>
        <taxon>Mycosphaerellales</taxon>
        <taxon>Teratosphaeriaceae</taxon>
        <taxon>Recurvomyces</taxon>
    </lineage>
</organism>
<dbReference type="AlphaFoldDB" id="A0AAE0TR47"/>
<feature type="compositionally biased region" description="Basic and acidic residues" evidence="1">
    <location>
        <begin position="136"/>
        <end position="148"/>
    </location>
</feature>
<dbReference type="EMBL" id="JAUTXT010000112">
    <property type="protein sequence ID" value="KAK3669151.1"/>
    <property type="molecule type" value="Genomic_DNA"/>
</dbReference>
<dbReference type="Gene3D" id="4.10.280.10">
    <property type="entry name" value="Helix-loop-helix DNA-binding domain"/>
    <property type="match status" value="1"/>
</dbReference>
<evidence type="ECO:0000256" key="1">
    <source>
        <dbReference type="SAM" id="MobiDB-lite"/>
    </source>
</evidence>
<sequence>MTRRQEGNRLNGVCEPASYESWDSLAWPVPPAGDSRVARDAIEVAHSRKLTTEVAEPFKWSEQYPMATSSLGPGMAPNQSTVWRSCTSCAVVTKVPSITQFAAKSPNPEQYQEYPFASNANSLSQHGFSPPRRPASPRDFEPKSEAEDELQRAEAQYYLAKEKATAALKHQSESKQHNSATPRSLRVPHKVIERRYRHNLKSNLDVLSAKLPTLNNFCDSTLGLEDSNRYLKAPSKATVITAAVKYIEELETKAVARDEFTVRRTEFISSLQLQVSTNA</sequence>
<dbReference type="SMART" id="SM00353">
    <property type="entry name" value="HLH"/>
    <property type="match status" value="1"/>
</dbReference>
<dbReference type="SUPFAM" id="SSF47459">
    <property type="entry name" value="HLH, helix-loop-helix DNA-binding domain"/>
    <property type="match status" value="1"/>
</dbReference>
<reference evidence="3" key="1">
    <citation type="submission" date="2023-07" db="EMBL/GenBank/DDBJ databases">
        <title>Black Yeasts Isolated from many extreme environments.</title>
        <authorList>
            <person name="Coleine C."/>
            <person name="Stajich J.E."/>
            <person name="Selbmann L."/>
        </authorList>
    </citation>
    <scope>NUCLEOTIDE SEQUENCE</scope>
    <source>
        <strain evidence="3">CCFEE 5485</strain>
    </source>
</reference>
<feature type="compositionally biased region" description="Basic and acidic residues" evidence="1">
    <location>
        <begin position="166"/>
        <end position="176"/>
    </location>
</feature>
<dbReference type="InterPro" id="IPR036638">
    <property type="entry name" value="HLH_DNA-bd_sf"/>
</dbReference>